<name>A0A9D2G6W4_9FIRM</name>
<dbReference type="Proteomes" id="UP000824102">
    <property type="component" value="Unassembled WGS sequence"/>
</dbReference>
<evidence type="ECO:0000313" key="2">
    <source>
        <dbReference type="EMBL" id="HIZ73240.1"/>
    </source>
</evidence>
<dbReference type="InterPro" id="IPR050266">
    <property type="entry name" value="AB_hydrolase_sf"/>
</dbReference>
<evidence type="ECO:0000259" key="1">
    <source>
        <dbReference type="Pfam" id="PF12697"/>
    </source>
</evidence>
<protein>
    <submittedName>
        <fullName evidence="2">Alpha/beta hydrolase</fullName>
    </submittedName>
</protein>
<reference evidence="2" key="2">
    <citation type="submission" date="2021-04" db="EMBL/GenBank/DDBJ databases">
        <authorList>
            <person name="Gilroy R."/>
        </authorList>
    </citation>
    <scope>NUCLEOTIDE SEQUENCE</scope>
    <source>
        <strain evidence="2">ChiW7-2402</strain>
    </source>
</reference>
<evidence type="ECO:0000313" key="3">
    <source>
        <dbReference type="Proteomes" id="UP000824102"/>
    </source>
</evidence>
<dbReference type="EMBL" id="DXBB01000091">
    <property type="protein sequence ID" value="HIZ73240.1"/>
    <property type="molecule type" value="Genomic_DNA"/>
</dbReference>
<proteinExistence type="predicted"/>
<gene>
    <name evidence="2" type="ORF">H9964_06645</name>
</gene>
<comment type="caution">
    <text evidence="2">The sequence shown here is derived from an EMBL/GenBank/DDBJ whole genome shotgun (WGS) entry which is preliminary data.</text>
</comment>
<organism evidence="2 3">
    <name type="scientific">Candidatus Gallimonas intestinavium</name>
    <dbReference type="NCBI Taxonomy" id="2838603"/>
    <lineage>
        <taxon>Bacteria</taxon>
        <taxon>Bacillati</taxon>
        <taxon>Bacillota</taxon>
        <taxon>Clostridia</taxon>
        <taxon>Candidatus Gallimonas</taxon>
    </lineage>
</organism>
<dbReference type="PANTHER" id="PTHR43798">
    <property type="entry name" value="MONOACYLGLYCEROL LIPASE"/>
    <property type="match status" value="1"/>
</dbReference>
<accession>A0A9D2G6W4</accession>
<keyword evidence="2" id="KW-0378">Hydrolase</keyword>
<dbReference type="GO" id="GO:0016020">
    <property type="term" value="C:membrane"/>
    <property type="evidence" value="ECO:0007669"/>
    <property type="project" value="TreeGrafter"/>
</dbReference>
<dbReference type="GO" id="GO:0016787">
    <property type="term" value="F:hydrolase activity"/>
    <property type="evidence" value="ECO:0007669"/>
    <property type="project" value="UniProtKB-KW"/>
</dbReference>
<dbReference type="InterPro" id="IPR000073">
    <property type="entry name" value="AB_hydrolase_1"/>
</dbReference>
<dbReference type="Pfam" id="PF12697">
    <property type="entry name" value="Abhydrolase_6"/>
    <property type="match status" value="1"/>
</dbReference>
<dbReference type="PANTHER" id="PTHR43798:SF33">
    <property type="entry name" value="HYDROLASE, PUTATIVE (AFU_ORTHOLOGUE AFUA_2G14860)-RELATED"/>
    <property type="match status" value="1"/>
</dbReference>
<dbReference type="PRINTS" id="PR00111">
    <property type="entry name" value="ABHYDROLASE"/>
</dbReference>
<sequence length="233" mass="26341">MNVAYLRRGEGKDLVFLHGYLSCKESFYPQIGYFSRHFRVTAPDFPGFGKSDRIPAAWSVGDYADWLEGFFKEQGIVFPYVIAHSFGGRVALKCLARGLIDRAVLTGCAGIVKKRTMAYRIRVGGYRLVKRVSPRFAEAHFGSREYRSLSPLMRESYKKIVNEDLREEAGRIARPVLYLYGERDKETPLSSGRILHECTAGSKLAVFKGCGHFAHLEEPLLFNLAAEEFLDDA</sequence>
<dbReference type="Gene3D" id="3.40.50.1820">
    <property type="entry name" value="alpha/beta hydrolase"/>
    <property type="match status" value="1"/>
</dbReference>
<dbReference type="InterPro" id="IPR029058">
    <property type="entry name" value="AB_hydrolase_fold"/>
</dbReference>
<dbReference type="AlphaFoldDB" id="A0A9D2G6W4"/>
<feature type="domain" description="AB hydrolase-1" evidence="1">
    <location>
        <begin position="14"/>
        <end position="220"/>
    </location>
</feature>
<dbReference type="SUPFAM" id="SSF53474">
    <property type="entry name" value="alpha/beta-Hydrolases"/>
    <property type="match status" value="1"/>
</dbReference>
<reference evidence="2" key="1">
    <citation type="journal article" date="2021" name="PeerJ">
        <title>Extensive microbial diversity within the chicken gut microbiome revealed by metagenomics and culture.</title>
        <authorList>
            <person name="Gilroy R."/>
            <person name="Ravi A."/>
            <person name="Getino M."/>
            <person name="Pursley I."/>
            <person name="Horton D.L."/>
            <person name="Alikhan N.F."/>
            <person name="Baker D."/>
            <person name="Gharbi K."/>
            <person name="Hall N."/>
            <person name="Watson M."/>
            <person name="Adriaenssens E.M."/>
            <person name="Foster-Nyarko E."/>
            <person name="Jarju S."/>
            <person name="Secka A."/>
            <person name="Antonio M."/>
            <person name="Oren A."/>
            <person name="Chaudhuri R.R."/>
            <person name="La Ragione R."/>
            <person name="Hildebrand F."/>
            <person name="Pallen M.J."/>
        </authorList>
    </citation>
    <scope>NUCLEOTIDE SEQUENCE</scope>
    <source>
        <strain evidence="2">ChiW7-2402</strain>
    </source>
</reference>